<dbReference type="CDD" id="cd00338">
    <property type="entry name" value="Ser_Recombinase"/>
    <property type="match status" value="1"/>
</dbReference>
<evidence type="ECO:0000313" key="5">
    <source>
        <dbReference type="Proteomes" id="UP000219281"/>
    </source>
</evidence>
<keyword evidence="2" id="KW-0233">DNA recombination</keyword>
<protein>
    <submittedName>
        <fullName evidence="4">Resolvase, N terminal domain</fullName>
    </submittedName>
</protein>
<dbReference type="PANTHER" id="PTHR30461:SF2">
    <property type="entry name" value="SERINE RECOMBINASE PINE-RELATED"/>
    <property type="match status" value="1"/>
</dbReference>
<sequence length="273" mass="32535">MNALGYMRLSSRDQSKSLEYQESTVREYCRRNNLTVLDVFKDNGESSYTFDRRDYLALEAYLNKYKGKIQFVIVLDHDRFSRNLPEALMKIAELEKKHGETSKVMLQKPVKLKNERQKQLKAELITINEKIYKLEERLVNEEIDATTYQTWFKKLQQEKRLTEASLNTEEKPRIKSEKDIVEKLLPYLKNLFLIYDKSNVIQKHTLIRGMFKDNLVWDRGLFRTNFIDPILQDNILKINKKGLLFNKQSFQKFEINLISTPNRNTISKCFKFI</sequence>
<dbReference type="InterPro" id="IPR036162">
    <property type="entry name" value="Resolvase-like_N_sf"/>
</dbReference>
<dbReference type="PANTHER" id="PTHR30461">
    <property type="entry name" value="DNA-INVERTASE FROM LAMBDOID PROPHAGE"/>
    <property type="match status" value="1"/>
</dbReference>
<dbReference type="GO" id="GO:0003677">
    <property type="term" value="F:DNA binding"/>
    <property type="evidence" value="ECO:0007669"/>
    <property type="project" value="UniProtKB-KW"/>
</dbReference>
<dbReference type="AlphaFoldDB" id="A0A285ZRX2"/>
<dbReference type="Pfam" id="PF00239">
    <property type="entry name" value="Resolvase"/>
    <property type="match status" value="1"/>
</dbReference>
<keyword evidence="5" id="KW-1185">Reference proteome</keyword>
<accession>A0A285ZRX2</accession>
<feature type="domain" description="Resolvase/invertase-type recombinase catalytic" evidence="3">
    <location>
        <begin position="3"/>
        <end position="130"/>
    </location>
</feature>
<dbReference type="Proteomes" id="UP000219281">
    <property type="component" value="Unassembled WGS sequence"/>
</dbReference>
<evidence type="ECO:0000256" key="2">
    <source>
        <dbReference type="ARBA" id="ARBA00023172"/>
    </source>
</evidence>
<gene>
    <name evidence="4" type="ORF">SAMN06297358_0646</name>
</gene>
<evidence type="ECO:0000259" key="3">
    <source>
        <dbReference type="SMART" id="SM00857"/>
    </source>
</evidence>
<proteinExistence type="predicted"/>
<name>A0A285ZRX2_9SPHI</name>
<dbReference type="GO" id="GO:0000150">
    <property type="term" value="F:DNA strand exchange activity"/>
    <property type="evidence" value="ECO:0007669"/>
    <property type="project" value="InterPro"/>
</dbReference>
<dbReference type="InterPro" id="IPR050639">
    <property type="entry name" value="SSR_resolvase"/>
</dbReference>
<dbReference type="OrthoDB" id="731341at2"/>
<dbReference type="Gene3D" id="3.40.50.1390">
    <property type="entry name" value="Resolvase, N-terminal catalytic domain"/>
    <property type="match status" value="1"/>
</dbReference>
<dbReference type="SUPFAM" id="SSF53041">
    <property type="entry name" value="Resolvase-like"/>
    <property type="match status" value="1"/>
</dbReference>
<dbReference type="InterPro" id="IPR006119">
    <property type="entry name" value="Resolv_N"/>
</dbReference>
<dbReference type="EMBL" id="OCMT01000001">
    <property type="protein sequence ID" value="SOD12399.1"/>
    <property type="molecule type" value="Genomic_DNA"/>
</dbReference>
<reference evidence="5" key="1">
    <citation type="submission" date="2017-09" db="EMBL/GenBank/DDBJ databases">
        <authorList>
            <person name="Varghese N."/>
            <person name="Submissions S."/>
        </authorList>
    </citation>
    <scope>NUCLEOTIDE SEQUENCE [LARGE SCALE GENOMIC DNA]</scope>
    <source>
        <strain evidence="5">CGMCC 1.12803</strain>
    </source>
</reference>
<organism evidence="4 5">
    <name type="scientific">Pedobacter xixiisoli</name>
    <dbReference type="NCBI Taxonomy" id="1476464"/>
    <lineage>
        <taxon>Bacteria</taxon>
        <taxon>Pseudomonadati</taxon>
        <taxon>Bacteroidota</taxon>
        <taxon>Sphingobacteriia</taxon>
        <taxon>Sphingobacteriales</taxon>
        <taxon>Sphingobacteriaceae</taxon>
        <taxon>Pedobacter</taxon>
    </lineage>
</organism>
<evidence type="ECO:0000256" key="1">
    <source>
        <dbReference type="ARBA" id="ARBA00023125"/>
    </source>
</evidence>
<evidence type="ECO:0000313" key="4">
    <source>
        <dbReference type="EMBL" id="SOD12399.1"/>
    </source>
</evidence>
<dbReference type="RefSeq" id="WP_097128604.1">
    <property type="nucleotide sequence ID" value="NZ_OCMT01000001.1"/>
</dbReference>
<keyword evidence="1" id="KW-0238">DNA-binding</keyword>
<dbReference type="SMART" id="SM00857">
    <property type="entry name" value="Resolvase"/>
    <property type="match status" value="1"/>
</dbReference>